<proteinExistence type="predicted"/>
<dbReference type="EMBL" id="JBHMAS010000006">
    <property type="protein sequence ID" value="MFB9779626.1"/>
    <property type="molecule type" value="Genomic_DNA"/>
</dbReference>
<dbReference type="Proteomes" id="UP001589587">
    <property type="component" value="Unassembled WGS sequence"/>
</dbReference>
<evidence type="ECO:0000313" key="2">
    <source>
        <dbReference type="Proteomes" id="UP001589587"/>
    </source>
</evidence>
<dbReference type="InterPro" id="IPR038287">
    <property type="entry name" value="Cse2_sf"/>
</dbReference>
<gene>
    <name evidence="1" type="primary">casB</name>
    <name evidence="1" type="synonym">cse2</name>
    <name evidence="1" type="ORF">ACFFQ6_08025</name>
</gene>
<dbReference type="Gene3D" id="1.10.520.40">
    <property type="entry name" value="CRISPR-associated protein Cse2"/>
    <property type="match status" value="1"/>
</dbReference>
<dbReference type="NCBIfam" id="TIGR02548">
    <property type="entry name" value="casB_cse2"/>
    <property type="match status" value="1"/>
</dbReference>
<dbReference type="RefSeq" id="WP_206486955.1">
    <property type="nucleotide sequence ID" value="NZ_JBHMAS010000006.1"/>
</dbReference>
<accession>A0ABV5XC84</accession>
<reference evidence="1 2" key="1">
    <citation type="submission" date="2024-09" db="EMBL/GenBank/DDBJ databases">
        <authorList>
            <person name="Sun Q."/>
            <person name="Mori K."/>
        </authorList>
    </citation>
    <scope>NUCLEOTIDE SEQUENCE [LARGE SCALE GENOMIC DNA]</scope>
    <source>
        <strain evidence="1 2">JCM 11411</strain>
    </source>
</reference>
<name>A0ABV5XC84_9NOCA</name>
<organism evidence="1 2">
    <name type="scientific">Rhodococcus baikonurensis</name>
    <dbReference type="NCBI Taxonomy" id="172041"/>
    <lineage>
        <taxon>Bacteria</taxon>
        <taxon>Bacillati</taxon>
        <taxon>Actinomycetota</taxon>
        <taxon>Actinomycetes</taxon>
        <taxon>Mycobacteriales</taxon>
        <taxon>Nocardiaceae</taxon>
        <taxon>Rhodococcus</taxon>
        <taxon>Rhodococcus erythropolis group</taxon>
    </lineage>
</organism>
<keyword evidence="2" id="KW-1185">Reference proteome</keyword>
<dbReference type="InterPro" id="IPR013382">
    <property type="entry name" value="CRISPR-assoc_prot_Cse2"/>
</dbReference>
<dbReference type="Pfam" id="PF09485">
    <property type="entry name" value="CRISPR_Cse2"/>
    <property type="match status" value="1"/>
</dbReference>
<protein>
    <submittedName>
        <fullName evidence="1">Type I-E CRISPR-associated protein Cse2/CasB</fullName>
    </submittedName>
</protein>
<evidence type="ECO:0000313" key="1">
    <source>
        <dbReference type="EMBL" id="MFB9779626.1"/>
    </source>
</evidence>
<sequence>MTAPTSDTDYIRRLVAAHHARRLAPFRRWRYPAVDPGVVALTEGSTREDYRIYALTGKAFTLWHSGRTDPHYGREGTGLGKAMRQIGRAGAYGPRDPGAVRALDGLVLAETSDSLAAALDKVSAKLSGSDHPPHWATLIEDLRQWHNRATRDDVRLRWAQQFHTNAPKAEPAPR</sequence>
<comment type="caution">
    <text evidence="1">The sequence shown here is derived from an EMBL/GenBank/DDBJ whole genome shotgun (WGS) entry which is preliminary data.</text>
</comment>